<name>A0A254MYY5_9BURK</name>
<dbReference type="Proteomes" id="UP000197446">
    <property type="component" value="Unassembled WGS sequence"/>
</dbReference>
<reference evidence="3 4" key="1">
    <citation type="journal article" date="2007" name="Int. J. Syst. Evol. Microbiol.">
        <title>Description of Pelomonas aquatica sp. nov. and Pelomonas puraquae sp. nov., isolated from industrial and haemodialysis water.</title>
        <authorList>
            <person name="Gomila M."/>
            <person name="Bowien B."/>
            <person name="Falsen E."/>
            <person name="Moore E.R."/>
            <person name="Lalucat J."/>
        </authorList>
    </citation>
    <scope>NUCLEOTIDE SEQUENCE [LARGE SCALE GENOMIC DNA]</scope>
    <source>
        <strain evidence="3 4">CCUG 52769</strain>
    </source>
</reference>
<keyword evidence="1" id="KW-0472">Membrane</keyword>
<dbReference type="InterPro" id="IPR025746">
    <property type="entry name" value="PilX_N_dom"/>
</dbReference>
<evidence type="ECO:0000313" key="3">
    <source>
        <dbReference type="EMBL" id="OWR00607.1"/>
    </source>
</evidence>
<comment type="caution">
    <text evidence="3">The sequence shown here is derived from an EMBL/GenBank/DDBJ whole genome shotgun (WGS) entry which is preliminary data.</text>
</comment>
<evidence type="ECO:0000256" key="1">
    <source>
        <dbReference type="SAM" id="Phobius"/>
    </source>
</evidence>
<sequence length="434" mass="44724">MNRPLHRHRSQQGAATLVVVMVLFLVMALLAAYANRSLMFEQRISGSYYRASMAQEMAEGGVDWTVAMLNGPAADNSCSAVATGGTRFVDRYLKVSAADRSTLPAGGTPVTPAVDCVRDGTNLVCRCADPDTRTAQPTTTVANNLAPSFMVALGANSTIQYGSFSITSIGCTDGSADSCNQFSDQRSASFLGASNLDAAIAFVAAVPSSPATPLTVKGALTTTGAGGLGLHNTDATTGGGLVVSGGASATLIDTRMDTTPGTPVAQAVRFNDATLSGMSDKQFFQTFMGMAPSRYQNHPALRDVTCGAGADCGPALQAAYASGVRILRVPGALAISSNVAIGTLSDPLVIVAEGAVTLTGPMQLTGMLVALGDLTWTNTGGLTSLINGMVTVQGNMQANGRMDIVYQQEIANQLRNRIGSYVRVSGGTRDVAIN</sequence>
<keyword evidence="1" id="KW-0812">Transmembrane</keyword>
<feature type="transmembrane region" description="Helical" evidence="1">
    <location>
        <begin position="12"/>
        <end position="34"/>
    </location>
</feature>
<dbReference type="RefSeq" id="WP_088486028.1">
    <property type="nucleotide sequence ID" value="NZ_NISI01000017.1"/>
</dbReference>
<accession>A0A254MYY5</accession>
<feature type="domain" description="Type 4 fimbrial biogenesis protein PilX N-terminal" evidence="2">
    <location>
        <begin position="12"/>
        <end position="62"/>
    </location>
</feature>
<protein>
    <recommendedName>
        <fullName evidence="2">Type 4 fimbrial biogenesis protein PilX N-terminal domain-containing protein</fullName>
    </recommendedName>
</protein>
<evidence type="ECO:0000313" key="4">
    <source>
        <dbReference type="Proteomes" id="UP000197446"/>
    </source>
</evidence>
<proteinExistence type="predicted"/>
<gene>
    <name evidence="3" type="ORF">CDO81_25275</name>
</gene>
<evidence type="ECO:0000259" key="2">
    <source>
        <dbReference type="Pfam" id="PF14341"/>
    </source>
</evidence>
<organism evidence="3 4">
    <name type="scientific">Roseateles puraquae</name>
    <dbReference type="NCBI Taxonomy" id="431059"/>
    <lineage>
        <taxon>Bacteria</taxon>
        <taxon>Pseudomonadati</taxon>
        <taxon>Pseudomonadota</taxon>
        <taxon>Betaproteobacteria</taxon>
        <taxon>Burkholderiales</taxon>
        <taxon>Sphaerotilaceae</taxon>
        <taxon>Roseateles</taxon>
    </lineage>
</organism>
<keyword evidence="1" id="KW-1133">Transmembrane helix</keyword>
<dbReference type="OrthoDB" id="8684961at2"/>
<dbReference type="EMBL" id="NISI01000017">
    <property type="protein sequence ID" value="OWR00607.1"/>
    <property type="molecule type" value="Genomic_DNA"/>
</dbReference>
<keyword evidence="4" id="KW-1185">Reference proteome</keyword>
<dbReference type="Pfam" id="PF14341">
    <property type="entry name" value="PilX_N"/>
    <property type="match status" value="1"/>
</dbReference>
<dbReference type="AlphaFoldDB" id="A0A254MYY5"/>